<dbReference type="Proteomes" id="UP000316639">
    <property type="component" value="Unassembled WGS sequence"/>
</dbReference>
<dbReference type="GO" id="GO:0006465">
    <property type="term" value="P:signal peptide processing"/>
    <property type="evidence" value="ECO:0007669"/>
    <property type="project" value="TreeGrafter"/>
</dbReference>
<keyword evidence="5" id="KW-1185">Reference proteome</keyword>
<evidence type="ECO:0000313" key="5">
    <source>
        <dbReference type="Proteomes" id="UP000316639"/>
    </source>
</evidence>
<keyword evidence="2" id="KW-1133">Transmembrane helix</keyword>
<reference evidence="4 5" key="1">
    <citation type="submission" date="2019-07" db="EMBL/GenBank/DDBJ databases">
        <title>Lentzea xizangensis sp. nov., isolated from Qinghai-Tibetan Plateau Soils.</title>
        <authorList>
            <person name="Huang J."/>
        </authorList>
    </citation>
    <scope>NUCLEOTIDE SEQUENCE [LARGE SCALE GENOMIC DNA]</scope>
    <source>
        <strain evidence="4 5">FXJ1.1311</strain>
    </source>
</reference>
<dbReference type="GO" id="GO:0005886">
    <property type="term" value="C:plasma membrane"/>
    <property type="evidence" value="ECO:0007669"/>
    <property type="project" value="TreeGrafter"/>
</dbReference>
<dbReference type="PANTHER" id="PTHR30487:SF0">
    <property type="entry name" value="PREPILIN LEADER PEPTIDASE_N-METHYLTRANSFERASE-RELATED"/>
    <property type="match status" value="1"/>
</dbReference>
<comment type="similarity">
    <text evidence="1">Belongs to the peptidase A24 family.</text>
</comment>
<proteinExistence type="inferred from homology"/>
<protein>
    <submittedName>
        <fullName evidence="4">Prepilin peptidase</fullName>
    </submittedName>
</protein>
<evidence type="ECO:0000259" key="3">
    <source>
        <dbReference type="Pfam" id="PF01478"/>
    </source>
</evidence>
<keyword evidence="2" id="KW-0812">Transmembrane</keyword>
<dbReference type="Pfam" id="PF01478">
    <property type="entry name" value="Peptidase_A24"/>
    <property type="match status" value="1"/>
</dbReference>
<dbReference type="GO" id="GO:0004190">
    <property type="term" value="F:aspartic-type endopeptidase activity"/>
    <property type="evidence" value="ECO:0007669"/>
    <property type="project" value="InterPro"/>
</dbReference>
<feature type="transmembrane region" description="Helical" evidence="2">
    <location>
        <begin position="284"/>
        <end position="309"/>
    </location>
</feature>
<dbReference type="AlphaFoldDB" id="A0A563EXV9"/>
<keyword evidence="2" id="KW-0472">Membrane</keyword>
<feature type="transmembrane region" description="Helical" evidence="2">
    <location>
        <begin position="244"/>
        <end position="264"/>
    </location>
</feature>
<gene>
    <name evidence="4" type="ORF">FKR81_08620</name>
</gene>
<sequence>MTAMAISPTIRPYSTAVAPRSRSRRSPTQVCRCAIRTSIAISSCGWAIPCRRPMWTTVRDAQPPRTAGERPIVLADQPMPTTSCRTNDRHGRCSEWTVATVSGVDLTTTAVAAAAGVLTGPWVRAVVFRLSVPADEAERTTCSRCGRTLRPTFACRCPSCGERVALSCGATEIVSAAALGTMAVAVGPRPELVAFCWLTVLCVALATIDLLVYRLPDRLTLSAYPLLAGLFAAAALANGEPAQFLRALLAGAALATGYLVLALIRPGQLGLGDVKLAGLLGLALGWISWGAVLLATALSFVLCGAVGLVLLTTGHARRGSVLPLGPFMVYSTFVIALVTQG</sequence>
<dbReference type="Gene3D" id="1.20.120.1220">
    <property type="match status" value="1"/>
</dbReference>
<dbReference type="OrthoDB" id="5197713at2"/>
<feature type="transmembrane region" description="Helical" evidence="2">
    <location>
        <begin position="219"/>
        <end position="237"/>
    </location>
</feature>
<organism evidence="4 5">
    <name type="scientific">Lentzea tibetensis</name>
    <dbReference type="NCBI Taxonomy" id="2591470"/>
    <lineage>
        <taxon>Bacteria</taxon>
        <taxon>Bacillati</taxon>
        <taxon>Actinomycetota</taxon>
        <taxon>Actinomycetes</taxon>
        <taxon>Pseudonocardiales</taxon>
        <taxon>Pseudonocardiaceae</taxon>
        <taxon>Lentzea</taxon>
    </lineage>
</organism>
<dbReference type="PANTHER" id="PTHR30487">
    <property type="entry name" value="TYPE 4 PREPILIN-LIKE PROTEINS LEADER PEPTIDE-PROCESSING ENZYME"/>
    <property type="match status" value="1"/>
</dbReference>
<accession>A0A563EXV9</accession>
<dbReference type="EMBL" id="VOBR01000005">
    <property type="protein sequence ID" value="TWP52392.1"/>
    <property type="molecule type" value="Genomic_DNA"/>
</dbReference>
<comment type="caution">
    <text evidence="4">The sequence shown here is derived from an EMBL/GenBank/DDBJ whole genome shotgun (WGS) entry which is preliminary data.</text>
</comment>
<evidence type="ECO:0000256" key="2">
    <source>
        <dbReference type="SAM" id="Phobius"/>
    </source>
</evidence>
<evidence type="ECO:0000313" key="4">
    <source>
        <dbReference type="EMBL" id="TWP52392.1"/>
    </source>
</evidence>
<feature type="domain" description="Prepilin type IV endopeptidase peptidase" evidence="3">
    <location>
        <begin position="198"/>
        <end position="308"/>
    </location>
</feature>
<feature type="transmembrane region" description="Helical" evidence="2">
    <location>
        <begin position="321"/>
        <end position="339"/>
    </location>
</feature>
<dbReference type="InterPro" id="IPR050882">
    <property type="entry name" value="Prepilin_peptidase/N-MTase"/>
</dbReference>
<dbReference type="InterPro" id="IPR000045">
    <property type="entry name" value="Prepilin_IV_endopep_pep"/>
</dbReference>
<feature type="transmembrane region" description="Helical" evidence="2">
    <location>
        <begin position="192"/>
        <end position="213"/>
    </location>
</feature>
<evidence type="ECO:0000256" key="1">
    <source>
        <dbReference type="ARBA" id="ARBA00005801"/>
    </source>
</evidence>
<name>A0A563EXV9_9PSEU</name>